<evidence type="ECO:0000313" key="1">
    <source>
        <dbReference type="EMBL" id="TWT77307.1"/>
    </source>
</evidence>
<organism evidence="1 2">
    <name type="scientific">Posidoniimonas polymericola</name>
    <dbReference type="NCBI Taxonomy" id="2528002"/>
    <lineage>
        <taxon>Bacteria</taxon>
        <taxon>Pseudomonadati</taxon>
        <taxon>Planctomycetota</taxon>
        <taxon>Planctomycetia</taxon>
        <taxon>Pirellulales</taxon>
        <taxon>Lacipirellulaceae</taxon>
        <taxon>Posidoniimonas</taxon>
    </lineage>
</organism>
<evidence type="ECO:0000313" key="2">
    <source>
        <dbReference type="Proteomes" id="UP000318478"/>
    </source>
</evidence>
<reference evidence="1 2" key="1">
    <citation type="submission" date="2019-02" db="EMBL/GenBank/DDBJ databases">
        <title>Deep-cultivation of Planctomycetes and their phenomic and genomic characterization uncovers novel biology.</title>
        <authorList>
            <person name="Wiegand S."/>
            <person name="Jogler M."/>
            <person name="Boedeker C."/>
            <person name="Pinto D."/>
            <person name="Vollmers J."/>
            <person name="Rivas-Marin E."/>
            <person name="Kohn T."/>
            <person name="Peeters S.H."/>
            <person name="Heuer A."/>
            <person name="Rast P."/>
            <person name="Oberbeckmann S."/>
            <person name="Bunk B."/>
            <person name="Jeske O."/>
            <person name="Meyerdierks A."/>
            <person name="Storesund J.E."/>
            <person name="Kallscheuer N."/>
            <person name="Luecker S."/>
            <person name="Lage O.M."/>
            <person name="Pohl T."/>
            <person name="Merkel B.J."/>
            <person name="Hornburger P."/>
            <person name="Mueller R.-W."/>
            <person name="Bruemmer F."/>
            <person name="Labrenz M."/>
            <person name="Spormann A.M."/>
            <person name="Op Den Camp H."/>
            <person name="Overmann J."/>
            <person name="Amann R."/>
            <person name="Jetten M.S.M."/>
            <person name="Mascher T."/>
            <person name="Medema M.H."/>
            <person name="Devos D.P."/>
            <person name="Kaster A.-K."/>
            <person name="Ovreas L."/>
            <person name="Rohde M."/>
            <person name="Galperin M.Y."/>
            <person name="Jogler C."/>
        </authorList>
    </citation>
    <scope>NUCLEOTIDE SEQUENCE [LARGE SCALE GENOMIC DNA]</scope>
    <source>
        <strain evidence="1 2">Pla123a</strain>
    </source>
</reference>
<sequence length="49" mass="5580">MGKEWGRYLTGLTVDEPITSCVLGQYDTRHWILLENPASGASHFPNDFR</sequence>
<comment type="caution">
    <text evidence="1">The sequence shown here is derived from an EMBL/GenBank/DDBJ whole genome shotgun (WGS) entry which is preliminary data.</text>
</comment>
<name>A0A5C5YRC9_9BACT</name>
<proteinExistence type="predicted"/>
<protein>
    <submittedName>
        <fullName evidence="1">Uncharacterized protein</fullName>
    </submittedName>
</protein>
<dbReference type="EMBL" id="SJPO01000004">
    <property type="protein sequence ID" value="TWT77307.1"/>
    <property type="molecule type" value="Genomic_DNA"/>
</dbReference>
<keyword evidence="2" id="KW-1185">Reference proteome</keyword>
<dbReference type="AlphaFoldDB" id="A0A5C5YRC9"/>
<accession>A0A5C5YRC9</accession>
<gene>
    <name evidence="1" type="ORF">Pla123a_19650</name>
</gene>
<dbReference type="Proteomes" id="UP000318478">
    <property type="component" value="Unassembled WGS sequence"/>
</dbReference>